<dbReference type="Proteomes" id="UP000614216">
    <property type="component" value="Unassembled WGS sequence"/>
</dbReference>
<protein>
    <submittedName>
        <fullName evidence="2">PQQ-binding-like beta-propeller repeat protein</fullName>
    </submittedName>
</protein>
<dbReference type="InterPro" id="IPR011047">
    <property type="entry name" value="Quinoprotein_ADH-like_sf"/>
</dbReference>
<comment type="caution">
    <text evidence="2">The sequence shown here is derived from an EMBL/GenBank/DDBJ whole genome shotgun (WGS) entry which is preliminary data.</text>
</comment>
<dbReference type="InterPro" id="IPR002372">
    <property type="entry name" value="PQQ_rpt_dom"/>
</dbReference>
<reference evidence="2" key="1">
    <citation type="submission" date="2021-01" db="EMBL/GenBank/DDBJ databases">
        <title>Fulvivirga kasyanovii gen. nov., sp nov., a novel member of the phylum Bacteroidetes isolated from seawater in a mussel farm.</title>
        <authorList>
            <person name="Zhao L.-H."/>
            <person name="Wang Z.-J."/>
        </authorList>
    </citation>
    <scope>NUCLEOTIDE SEQUENCE</scope>
    <source>
        <strain evidence="2">29W222</strain>
    </source>
</reference>
<sequence>MFRIIIVLTAVFYSQALYCQSYPTLDNILKLIWVDTLSTKDYRDAPIIKNGVLFHHINQDYGFEVTSGKRIPFTNEIKEYTSDSLLFFDSKNEAKIVNVFTGYDVLNVKKRNGGYIGYRSPSMISDSLVYIPVNDMKIIAYNVFTGSQVFEKELDSPIYTKPIVYKNNVVFAEKMSIQVINGVTGEDVWSFNLNGKILSNLEMDGDDIYFWVKGDGVKSLSLKYYNLNWSFNEVSTEMRSYSIIIDTARIYFNSGKVYALNKNNGDVVWETENNCGVNGTFLSIQKKFLFFYENCDNQQNILTAIDISNGVKKYQGFTSNTYPPKPGLGIHFFDMVEMRLVKEDTADYLIGVFDDKIYGFKLMK</sequence>
<organism evidence="2 3">
    <name type="scientific">Fulvivirga marina</name>
    <dbReference type="NCBI Taxonomy" id="2494733"/>
    <lineage>
        <taxon>Bacteria</taxon>
        <taxon>Pseudomonadati</taxon>
        <taxon>Bacteroidota</taxon>
        <taxon>Cytophagia</taxon>
        <taxon>Cytophagales</taxon>
        <taxon>Fulvivirgaceae</taxon>
        <taxon>Fulvivirga</taxon>
    </lineage>
</organism>
<evidence type="ECO:0000259" key="1">
    <source>
        <dbReference type="Pfam" id="PF13360"/>
    </source>
</evidence>
<gene>
    <name evidence="2" type="ORF">JMN32_24980</name>
</gene>
<evidence type="ECO:0000313" key="3">
    <source>
        <dbReference type="Proteomes" id="UP000614216"/>
    </source>
</evidence>
<dbReference type="RefSeq" id="WP_202859137.1">
    <property type="nucleotide sequence ID" value="NZ_JAEUGD010000067.1"/>
</dbReference>
<keyword evidence="3" id="KW-1185">Reference proteome</keyword>
<feature type="domain" description="Pyrrolo-quinoline quinone repeat" evidence="1">
    <location>
        <begin position="180"/>
        <end position="272"/>
    </location>
</feature>
<dbReference type="SUPFAM" id="SSF50998">
    <property type="entry name" value="Quinoprotein alcohol dehydrogenase-like"/>
    <property type="match status" value="1"/>
</dbReference>
<dbReference type="EMBL" id="JAEUGD010000067">
    <property type="protein sequence ID" value="MBL6449589.1"/>
    <property type="molecule type" value="Genomic_DNA"/>
</dbReference>
<name>A0A937G0J9_9BACT</name>
<accession>A0A937G0J9</accession>
<dbReference type="Pfam" id="PF13360">
    <property type="entry name" value="PQQ_2"/>
    <property type="match status" value="1"/>
</dbReference>
<evidence type="ECO:0000313" key="2">
    <source>
        <dbReference type="EMBL" id="MBL6449589.1"/>
    </source>
</evidence>
<proteinExistence type="predicted"/>
<dbReference type="AlphaFoldDB" id="A0A937G0J9"/>
<dbReference type="InterPro" id="IPR015943">
    <property type="entry name" value="WD40/YVTN_repeat-like_dom_sf"/>
</dbReference>
<dbReference type="Gene3D" id="2.130.10.10">
    <property type="entry name" value="YVTN repeat-like/Quinoprotein amine dehydrogenase"/>
    <property type="match status" value="1"/>
</dbReference>